<reference evidence="1" key="1">
    <citation type="submission" date="2015-10" db="EMBL/GenBank/DDBJ databases">
        <title>EvidentialGene: Evidence-directed Construction of Complete mRNA Transcriptomes without Genomes.</title>
        <authorList>
            <person name="Gilbert D.G."/>
        </authorList>
    </citation>
    <scope>NUCLEOTIDE SEQUENCE</scope>
</reference>
<organism evidence="1">
    <name type="scientific">Daphnia magna</name>
    <dbReference type="NCBI Taxonomy" id="35525"/>
    <lineage>
        <taxon>Eukaryota</taxon>
        <taxon>Metazoa</taxon>
        <taxon>Ecdysozoa</taxon>
        <taxon>Arthropoda</taxon>
        <taxon>Crustacea</taxon>
        <taxon>Branchiopoda</taxon>
        <taxon>Diplostraca</taxon>
        <taxon>Cladocera</taxon>
        <taxon>Anomopoda</taxon>
        <taxon>Daphniidae</taxon>
        <taxon>Daphnia</taxon>
    </lineage>
</organism>
<dbReference type="AlphaFoldDB" id="A0A0P6G608"/>
<dbReference type="EMBL" id="GDIQ01049635">
    <property type="protein sequence ID" value="JAN45102.1"/>
    <property type="molecule type" value="Transcribed_RNA"/>
</dbReference>
<accession>A0A0P6G608</accession>
<proteinExistence type="predicted"/>
<protein>
    <submittedName>
        <fullName evidence="1">Uncharacterized protein</fullName>
    </submittedName>
</protein>
<evidence type="ECO:0000313" key="1">
    <source>
        <dbReference type="EMBL" id="JAN45102.1"/>
    </source>
</evidence>
<name>A0A0P6G608_9CRUS</name>
<sequence length="56" mass="6433">MSVGKRKKLVELHPLRSNCCFPFFLDDEVIRFSNNNPPPNPPRSNVHPIFQSTVLV</sequence>